<dbReference type="RefSeq" id="XP_031373421.1">
    <property type="nucleotide sequence ID" value="XM_031517561.1"/>
</dbReference>
<dbReference type="AlphaFoldDB" id="A0A6P8BUU8"/>
<gene>
    <name evidence="2" type="primary">LOC116188296</name>
</gene>
<name>A0A6P8BUU8_PUNGR</name>
<evidence type="ECO:0000313" key="1">
    <source>
        <dbReference type="Proteomes" id="UP000515151"/>
    </source>
</evidence>
<protein>
    <submittedName>
        <fullName evidence="2">Uncharacterized protein LOC116188296 isoform X1</fullName>
    </submittedName>
</protein>
<dbReference type="PANTHER" id="PTHR33443">
    <property type="entry name" value="ZGC:112980"/>
    <property type="match status" value="1"/>
</dbReference>
<evidence type="ECO:0000313" key="2">
    <source>
        <dbReference type="RefSeq" id="XP_031373421.1"/>
    </source>
</evidence>
<dbReference type="GeneID" id="116188296"/>
<organism evidence="1 2">
    <name type="scientific">Punica granatum</name>
    <name type="common">Pomegranate</name>
    <dbReference type="NCBI Taxonomy" id="22663"/>
    <lineage>
        <taxon>Eukaryota</taxon>
        <taxon>Viridiplantae</taxon>
        <taxon>Streptophyta</taxon>
        <taxon>Embryophyta</taxon>
        <taxon>Tracheophyta</taxon>
        <taxon>Spermatophyta</taxon>
        <taxon>Magnoliopsida</taxon>
        <taxon>eudicotyledons</taxon>
        <taxon>Gunneridae</taxon>
        <taxon>Pentapetalae</taxon>
        <taxon>rosids</taxon>
        <taxon>malvids</taxon>
        <taxon>Myrtales</taxon>
        <taxon>Lythraceae</taxon>
        <taxon>Punica</taxon>
    </lineage>
</organism>
<accession>A0A6P8BUU8</accession>
<sequence length="523" mass="56225">MAEGIDVIPSDCPANPGHLFPTDQCQAQSPFVLDISSDEDGSGLLVEEPKFTGSDDFDWLAQLLRDESAGASSGGDSDEVVVVKEVNAKSKSKAPRLAVDDEDDDDCVILNSNPDKAAAVAAAAAGALADDSSSDDLLVVGEKGQIACRDYPHSRHLCVKFPFSSTSHEKHCHLCHCYVCDAPAPCIYWGTGVTNTDHCHATDKEELWRVWRKQSKGEKTGLVPSAKLPNVSIPVVSQCTPAPVPLGSTHTVANSISDNFATILNPCSAYASSSFPTGNVATGCNPGLHSHSVSQHLIQVNGGAVHRFRDHKNGCQLTPHSVSSITAFKRFGPVRSSFPLNNCYERTTLQHGRSQLASTVNSVCVQKHPNRRQSELPGVRHIQHTKARPLPHQPVNVLPHRGPSPPLNSKEIYRHSPAYPVIADANHGSSNYLNQSFQPPSPAQALCRSGRQIQTCQPALVSEANSHSAGNCSLTAAEIENWLLEDMPCEDLGSLLGDMPGEDIEGTLSFDLENILEEANHNM</sequence>
<reference evidence="2" key="2">
    <citation type="submission" date="2025-08" db="UniProtKB">
        <authorList>
            <consortium name="RefSeq"/>
        </authorList>
    </citation>
    <scope>IDENTIFICATION</scope>
    <source>
        <tissue evidence="2">Leaf</tissue>
    </source>
</reference>
<dbReference type="OrthoDB" id="266020at2759"/>
<dbReference type="PANTHER" id="PTHR33443:SF30">
    <property type="entry name" value="SARCOSINE DEHYDROGENASE-2C PROTEIN"/>
    <property type="match status" value="1"/>
</dbReference>
<proteinExistence type="predicted"/>
<reference evidence="1" key="1">
    <citation type="journal article" date="2020" name="Plant Biotechnol. J.">
        <title>The pomegranate (Punica granatum L.) draft genome dissects genetic divergence between soft- and hard-seeded cultivars.</title>
        <authorList>
            <person name="Luo X."/>
            <person name="Li H."/>
            <person name="Wu Z."/>
            <person name="Yao W."/>
            <person name="Zhao P."/>
            <person name="Cao D."/>
            <person name="Yu H."/>
            <person name="Li K."/>
            <person name="Poudel K."/>
            <person name="Zhao D."/>
            <person name="Zhang F."/>
            <person name="Xia X."/>
            <person name="Chen L."/>
            <person name="Wang Q."/>
            <person name="Jing D."/>
            <person name="Cao S."/>
        </authorList>
    </citation>
    <scope>NUCLEOTIDE SEQUENCE [LARGE SCALE GENOMIC DNA]</scope>
    <source>
        <strain evidence="1">cv. Tunisia</strain>
    </source>
</reference>
<keyword evidence="1" id="KW-1185">Reference proteome</keyword>
<dbReference type="InterPro" id="IPR053234">
    <property type="entry name" value="RPM1_Interactor"/>
</dbReference>
<dbReference type="Proteomes" id="UP000515151">
    <property type="component" value="Chromosome 8"/>
</dbReference>